<evidence type="ECO:0000259" key="2">
    <source>
        <dbReference type="Pfam" id="PF21788"/>
    </source>
</evidence>
<accession>A0A9D4PYC5</accession>
<proteinExistence type="predicted"/>
<feature type="compositionally biased region" description="Polar residues" evidence="1">
    <location>
        <begin position="23"/>
        <end position="33"/>
    </location>
</feature>
<comment type="caution">
    <text evidence="3">The sequence shown here is derived from an EMBL/GenBank/DDBJ whole genome shotgun (WGS) entry which is preliminary data.</text>
</comment>
<protein>
    <recommendedName>
        <fullName evidence="2">Transposable element P transposase-like GTP-binding insertion domain-containing protein</fullName>
    </recommendedName>
</protein>
<reference evidence="3" key="2">
    <citation type="submission" date="2021-09" db="EMBL/GenBank/DDBJ databases">
        <authorList>
            <person name="Jia N."/>
            <person name="Wang J."/>
            <person name="Shi W."/>
            <person name="Du L."/>
            <person name="Sun Y."/>
            <person name="Zhan W."/>
            <person name="Jiang J."/>
            <person name="Wang Q."/>
            <person name="Zhang B."/>
            <person name="Ji P."/>
            <person name="Sakyi L.B."/>
            <person name="Cui X."/>
            <person name="Yuan T."/>
            <person name="Jiang B."/>
            <person name="Yang W."/>
            <person name="Lam T.T.-Y."/>
            <person name="Chang Q."/>
            <person name="Ding S."/>
            <person name="Wang X."/>
            <person name="Zhu J."/>
            <person name="Ruan X."/>
            <person name="Zhao L."/>
            <person name="Wei J."/>
            <person name="Que T."/>
            <person name="Du C."/>
            <person name="Cheng J."/>
            <person name="Dai P."/>
            <person name="Han X."/>
            <person name="Huang E."/>
            <person name="Gao Y."/>
            <person name="Liu J."/>
            <person name="Shao H."/>
            <person name="Ye R."/>
            <person name="Li L."/>
            <person name="Wei W."/>
            <person name="Wang X."/>
            <person name="Wang C."/>
            <person name="Huo Q."/>
            <person name="Li W."/>
            <person name="Guo W."/>
            <person name="Chen H."/>
            <person name="Chen S."/>
            <person name="Zhou L."/>
            <person name="Zhou L."/>
            <person name="Ni X."/>
            <person name="Tian J."/>
            <person name="Zhou Y."/>
            <person name="Sheng Y."/>
            <person name="Liu T."/>
            <person name="Pan Y."/>
            <person name="Xia L."/>
            <person name="Li J."/>
            <person name="Zhao F."/>
            <person name="Cao W."/>
        </authorList>
    </citation>
    <scope>NUCLEOTIDE SEQUENCE</scope>
    <source>
        <strain evidence="3">Rsan-2018</strain>
        <tissue evidence="3">Larvae</tissue>
    </source>
</reference>
<feature type="domain" description="Transposable element P transposase-like GTP-binding insertion" evidence="2">
    <location>
        <begin position="99"/>
        <end position="177"/>
    </location>
</feature>
<feature type="region of interest" description="Disordered" evidence="1">
    <location>
        <begin position="1"/>
        <end position="66"/>
    </location>
</feature>
<dbReference type="AlphaFoldDB" id="A0A9D4PYC5"/>
<gene>
    <name evidence="3" type="ORF">HPB52_002467</name>
</gene>
<dbReference type="Pfam" id="PF21788">
    <property type="entry name" value="TNP-like_GBD"/>
    <property type="match status" value="1"/>
</dbReference>
<evidence type="ECO:0000313" key="3">
    <source>
        <dbReference type="EMBL" id="KAH7961100.1"/>
    </source>
</evidence>
<keyword evidence="4" id="KW-1185">Reference proteome</keyword>
<dbReference type="Proteomes" id="UP000821837">
    <property type="component" value="Chromosome 3"/>
</dbReference>
<organism evidence="3 4">
    <name type="scientific">Rhipicephalus sanguineus</name>
    <name type="common">Brown dog tick</name>
    <name type="synonym">Ixodes sanguineus</name>
    <dbReference type="NCBI Taxonomy" id="34632"/>
    <lineage>
        <taxon>Eukaryota</taxon>
        <taxon>Metazoa</taxon>
        <taxon>Ecdysozoa</taxon>
        <taxon>Arthropoda</taxon>
        <taxon>Chelicerata</taxon>
        <taxon>Arachnida</taxon>
        <taxon>Acari</taxon>
        <taxon>Parasitiformes</taxon>
        <taxon>Ixodida</taxon>
        <taxon>Ixodoidea</taxon>
        <taxon>Ixodidae</taxon>
        <taxon>Rhipicephalinae</taxon>
        <taxon>Rhipicephalus</taxon>
        <taxon>Rhipicephalus</taxon>
    </lineage>
</organism>
<evidence type="ECO:0000313" key="4">
    <source>
        <dbReference type="Proteomes" id="UP000821837"/>
    </source>
</evidence>
<feature type="compositionally biased region" description="Basic and acidic residues" evidence="1">
    <location>
        <begin position="1"/>
        <end position="10"/>
    </location>
</feature>
<dbReference type="InterPro" id="IPR048366">
    <property type="entry name" value="TNP-like_GBD"/>
</dbReference>
<reference evidence="3" key="1">
    <citation type="journal article" date="2020" name="Cell">
        <title>Large-Scale Comparative Analyses of Tick Genomes Elucidate Their Genetic Diversity and Vector Capacities.</title>
        <authorList>
            <consortium name="Tick Genome and Microbiome Consortium (TIGMIC)"/>
            <person name="Jia N."/>
            <person name="Wang J."/>
            <person name="Shi W."/>
            <person name="Du L."/>
            <person name="Sun Y."/>
            <person name="Zhan W."/>
            <person name="Jiang J.F."/>
            <person name="Wang Q."/>
            <person name="Zhang B."/>
            <person name="Ji P."/>
            <person name="Bell-Sakyi L."/>
            <person name="Cui X.M."/>
            <person name="Yuan T.T."/>
            <person name="Jiang B.G."/>
            <person name="Yang W.F."/>
            <person name="Lam T.T."/>
            <person name="Chang Q.C."/>
            <person name="Ding S.J."/>
            <person name="Wang X.J."/>
            <person name="Zhu J.G."/>
            <person name="Ruan X.D."/>
            <person name="Zhao L."/>
            <person name="Wei J.T."/>
            <person name="Ye R.Z."/>
            <person name="Que T.C."/>
            <person name="Du C.H."/>
            <person name="Zhou Y.H."/>
            <person name="Cheng J.X."/>
            <person name="Dai P.F."/>
            <person name="Guo W.B."/>
            <person name="Han X.H."/>
            <person name="Huang E.J."/>
            <person name="Li L.F."/>
            <person name="Wei W."/>
            <person name="Gao Y.C."/>
            <person name="Liu J.Z."/>
            <person name="Shao H.Z."/>
            <person name="Wang X."/>
            <person name="Wang C.C."/>
            <person name="Yang T.C."/>
            <person name="Huo Q.B."/>
            <person name="Li W."/>
            <person name="Chen H.Y."/>
            <person name="Chen S.E."/>
            <person name="Zhou L.G."/>
            <person name="Ni X.B."/>
            <person name="Tian J.H."/>
            <person name="Sheng Y."/>
            <person name="Liu T."/>
            <person name="Pan Y.S."/>
            <person name="Xia L.Y."/>
            <person name="Li J."/>
            <person name="Zhao F."/>
            <person name="Cao W.C."/>
        </authorList>
    </citation>
    <scope>NUCLEOTIDE SEQUENCE</scope>
    <source>
        <strain evidence="3">Rsan-2018</strain>
    </source>
</reference>
<dbReference type="EMBL" id="JABSTV010001249">
    <property type="protein sequence ID" value="KAH7961100.1"/>
    <property type="molecule type" value="Genomic_DNA"/>
</dbReference>
<sequence length="427" mass="46743">MKKEPPKERSSSSIQKRKRDSSTDTLASLPSQKIDSRPASAPEVRADTPKEVTEPSGWQQPESVSSSDIQDFPFVTAASDYCQSANILEPPDAQPAEEGAGARALRKHLYPSNIEKMGVKPAFQLFSAAVTAALSFMKDHAGHTCDAKFASVGPTVEFMNNVSRWFTLMDVSNCHQHIHQNYPDTRDAGCNDMLDVRSALSGLERMLKTGIVAASHTSNVRSSASFVSSGSIIRSGETSSTPSTSASAAVNSAQHLLHEFCTSSKPFLPTPDVAAVSLVAGYISRIVSKKTDYERCVSLVLKAKGSSTSATDGLISHQDRGGLCYPTPELVRVLHALKRFVDAMLLDRASLHKPLETCVMKSVDVIVLLPVLTCDRCDQSQRRKLIELVCRKFMKPLFRNHAVDFTDKKSVAKLYQKKPLSRKFLKL</sequence>
<dbReference type="VEuPathDB" id="VectorBase:RSAN_042107"/>
<feature type="compositionally biased region" description="Polar residues" evidence="1">
    <location>
        <begin position="56"/>
        <end position="66"/>
    </location>
</feature>
<dbReference type="VEuPathDB" id="VectorBase:RSAN_042360"/>
<evidence type="ECO:0000256" key="1">
    <source>
        <dbReference type="SAM" id="MobiDB-lite"/>
    </source>
</evidence>
<feature type="compositionally biased region" description="Basic and acidic residues" evidence="1">
    <location>
        <begin position="44"/>
        <end position="53"/>
    </location>
</feature>
<name>A0A9D4PYC5_RHISA</name>